<dbReference type="GO" id="GO:0005524">
    <property type="term" value="F:ATP binding"/>
    <property type="evidence" value="ECO:0007669"/>
    <property type="project" value="UniProtKB-UniRule"/>
</dbReference>
<dbReference type="PRINTS" id="PR00099">
    <property type="entry name" value="CPSGATASE"/>
</dbReference>
<feature type="binding site" evidence="10">
    <location>
        <position position="344"/>
    </location>
    <ligand>
        <name>L-glutamine</name>
        <dbReference type="ChEBI" id="CHEBI:58359"/>
    </ligand>
</feature>
<dbReference type="InterPro" id="IPR029062">
    <property type="entry name" value="Class_I_gatase-like"/>
</dbReference>
<feature type="active site" evidence="10">
    <location>
        <position position="403"/>
    </location>
</feature>
<dbReference type="GO" id="GO:0006541">
    <property type="term" value="P:glutamine metabolic process"/>
    <property type="evidence" value="ECO:0007669"/>
    <property type="project" value="InterPro"/>
</dbReference>
<dbReference type="InterPro" id="IPR036480">
    <property type="entry name" value="CarbP_synth_ssu_N_sf"/>
</dbReference>
<dbReference type="EMBL" id="KF900897">
    <property type="protein sequence ID" value="AIF10663.1"/>
    <property type="molecule type" value="Genomic_DNA"/>
</dbReference>
<comment type="catalytic activity">
    <reaction evidence="9 10">
        <text>hydrogencarbonate + L-glutamine + 2 ATP + H2O = carbamoyl phosphate + L-glutamate + 2 ADP + phosphate + 2 H(+)</text>
        <dbReference type="Rhea" id="RHEA:18633"/>
        <dbReference type="ChEBI" id="CHEBI:15377"/>
        <dbReference type="ChEBI" id="CHEBI:15378"/>
        <dbReference type="ChEBI" id="CHEBI:17544"/>
        <dbReference type="ChEBI" id="CHEBI:29985"/>
        <dbReference type="ChEBI" id="CHEBI:30616"/>
        <dbReference type="ChEBI" id="CHEBI:43474"/>
        <dbReference type="ChEBI" id="CHEBI:58228"/>
        <dbReference type="ChEBI" id="CHEBI:58359"/>
        <dbReference type="ChEBI" id="CHEBI:456216"/>
        <dbReference type="EC" id="6.3.5.5"/>
    </reaction>
</comment>
<comment type="pathway">
    <text evidence="10">Pyrimidine metabolism; UMP biosynthesis via de novo pathway; (S)-dihydroorotate from bicarbonate: step 1/3.</text>
</comment>
<dbReference type="InterPro" id="IPR017926">
    <property type="entry name" value="GATASE"/>
</dbReference>
<dbReference type="InterPro" id="IPR002474">
    <property type="entry name" value="CarbamoylP_synth_ssu_N"/>
</dbReference>
<keyword evidence="10" id="KW-0028">Amino-acid biosynthesis</keyword>
<dbReference type="GO" id="GO:0044205">
    <property type="term" value="P:'de novo' UMP biosynthetic process"/>
    <property type="evidence" value="ECO:0007669"/>
    <property type="project" value="UniProtKB-UniRule"/>
</dbReference>
<dbReference type="InterPro" id="IPR006274">
    <property type="entry name" value="CarbamoylP_synth_ssu"/>
</dbReference>
<dbReference type="GO" id="GO:0006207">
    <property type="term" value="P:'de novo' pyrimidine nucleobase biosynthetic process"/>
    <property type="evidence" value="ECO:0007669"/>
    <property type="project" value="InterPro"/>
</dbReference>
<dbReference type="NCBIfam" id="NF009475">
    <property type="entry name" value="PRK12838.1"/>
    <property type="match status" value="1"/>
</dbReference>
<dbReference type="AlphaFoldDB" id="A0A075HA77"/>
<keyword evidence="3 10" id="KW-0055">Arginine biosynthesis</keyword>
<dbReference type="EC" id="6.3.5.5" evidence="10"/>
<evidence type="ECO:0000256" key="6">
    <source>
        <dbReference type="ARBA" id="ARBA00022840"/>
    </source>
</evidence>
<evidence type="ECO:0000256" key="4">
    <source>
        <dbReference type="ARBA" id="ARBA00022598"/>
    </source>
</evidence>
<dbReference type="Gene3D" id="3.50.30.20">
    <property type="entry name" value="Carbamoyl-phosphate synthase small subunit, N-terminal domain"/>
    <property type="match status" value="1"/>
</dbReference>
<evidence type="ECO:0000256" key="8">
    <source>
        <dbReference type="ARBA" id="ARBA00022975"/>
    </source>
</evidence>
<dbReference type="Pfam" id="PF00988">
    <property type="entry name" value="CPSase_sm_chain"/>
    <property type="match status" value="1"/>
</dbReference>
<comment type="subunit">
    <text evidence="10">Composed of two chains; the small (or glutamine) chain promotes the hydrolysis of glutamine to ammonia, which is used by the large (or ammonia) chain to synthesize carbamoyl phosphate. Tetramer of heterodimers (alpha,beta)4.</text>
</comment>
<feature type="binding site" evidence="10">
    <location>
        <position position="301"/>
    </location>
    <ligand>
        <name>L-glutamine</name>
        <dbReference type="ChEBI" id="CHEBI:58359"/>
    </ligand>
</feature>
<sequence length="440" mass="47125">MKAAHGFSPGTGKRGVSNPFSGVDAADLLLDSAGTEHTSATGKGVLLLADGSRHEGILFGAPIIGEGELVFTTGMSGFQESLTDPSFAGQVLTFTWPLLGNYGVAPGISESSAVWPRGVVCREWIDHPDHRNCIGSVHDFLLAHNVPGITAVDTRAVTRRVREHGVILCMFGPLEQEEEMRNRLEGMTSPDLEDLVDDVSRDDAVLLNEGAKGNGGIPMPRIAALDCGIKHNILRELCKRFEVLWTPPDLAFDTLVDEYQIDALFCSNGPGDPAHAGKAFASRETLAAGLETKMPVMGICLGHQLLGLATGLETYKLRYGHRGANQPVVDLVTGKVTITSQNHGFAVNPRGTEPLAPHPIWQSQGAPDALSDAPTEVRFVNANDRTVEGLDVIGRPAFSVQYHPEAAPGPHDAAPLFDRFSEIVAKEMKDELPLSKRGVA</sequence>
<keyword evidence="7 10" id="KW-0315">Glutamine amidotransferase</keyword>
<evidence type="ECO:0000256" key="2">
    <source>
        <dbReference type="ARBA" id="ARBA00007800"/>
    </source>
</evidence>
<dbReference type="CDD" id="cd01744">
    <property type="entry name" value="GATase1_CPSase"/>
    <property type="match status" value="1"/>
</dbReference>
<evidence type="ECO:0000256" key="3">
    <source>
        <dbReference type="ARBA" id="ARBA00022571"/>
    </source>
</evidence>
<dbReference type="NCBIfam" id="TIGR01368">
    <property type="entry name" value="CPSaseIIsmall"/>
    <property type="match status" value="1"/>
</dbReference>
<comment type="catalytic activity">
    <reaction evidence="10">
        <text>L-glutamine + H2O = L-glutamate + NH4(+)</text>
        <dbReference type="Rhea" id="RHEA:15889"/>
        <dbReference type="ChEBI" id="CHEBI:15377"/>
        <dbReference type="ChEBI" id="CHEBI:28938"/>
        <dbReference type="ChEBI" id="CHEBI:29985"/>
        <dbReference type="ChEBI" id="CHEBI:58359"/>
    </reaction>
</comment>
<feature type="binding site" evidence="10">
    <location>
        <position position="304"/>
    </location>
    <ligand>
        <name>L-glutamine</name>
        <dbReference type="ChEBI" id="CHEBI:58359"/>
    </ligand>
</feature>
<dbReference type="SUPFAM" id="SSF52021">
    <property type="entry name" value="Carbamoyl phosphate synthetase, small subunit N-terminal domain"/>
    <property type="match status" value="1"/>
</dbReference>
<evidence type="ECO:0000313" key="12">
    <source>
        <dbReference type="EMBL" id="AIF10663.1"/>
    </source>
</evidence>
<feature type="binding site" evidence="10">
    <location>
        <position position="342"/>
    </location>
    <ligand>
        <name>L-glutamine</name>
        <dbReference type="ChEBI" id="CHEBI:58359"/>
    </ligand>
</feature>
<dbReference type="InterPro" id="IPR050472">
    <property type="entry name" value="Anth_synth/Amidotransfase"/>
</dbReference>
<feature type="domain" description="Carbamoyl-phosphate synthase small subunit N-terminal" evidence="11">
    <location>
        <begin position="42"/>
        <end position="172"/>
    </location>
</feature>
<evidence type="ECO:0000256" key="9">
    <source>
        <dbReference type="ARBA" id="ARBA00048816"/>
    </source>
</evidence>
<dbReference type="UniPathway" id="UPA00068">
    <property type="reaction ID" value="UER00171"/>
</dbReference>
<dbReference type="SMART" id="SM01097">
    <property type="entry name" value="CPSase_sm_chain"/>
    <property type="match status" value="1"/>
</dbReference>
<dbReference type="SUPFAM" id="SSF52317">
    <property type="entry name" value="Class I glutamine amidotransferase-like"/>
    <property type="match status" value="1"/>
</dbReference>
<name>A0A075HA77_9EURY</name>
<dbReference type="UniPathway" id="UPA00070">
    <property type="reaction ID" value="UER00115"/>
</dbReference>
<dbReference type="InterPro" id="IPR035686">
    <property type="entry name" value="CPSase_GATase1"/>
</dbReference>
<dbReference type="GO" id="GO:0004359">
    <property type="term" value="F:glutaminase activity"/>
    <property type="evidence" value="ECO:0007669"/>
    <property type="project" value="RHEA"/>
</dbReference>
<dbReference type="PRINTS" id="PR00096">
    <property type="entry name" value="GATASE"/>
</dbReference>
<dbReference type="PRINTS" id="PR00097">
    <property type="entry name" value="ANTSNTHASEII"/>
</dbReference>
<feature type="region of interest" description="CPSase" evidence="10">
    <location>
        <begin position="1"/>
        <end position="220"/>
    </location>
</feature>
<comment type="similarity">
    <text evidence="2 10">Belongs to the CarA family.</text>
</comment>
<dbReference type="HAMAP" id="MF_01209">
    <property type="entry name" value="CPSase_S_chain"/>
    <property type="match status" value="1"/>
</dbReference>
<keyword evidence="4 10" id="KW-0436">Ligase</keyword>
<feature type="binding site" evidence="10">
    <location>
        <position position="345"/>
    </location>
    <ligand>
        <name>L-glutamine</name>
        <dbReference type="ChEBI" id="CHEBI:58359"/>
    </ligand>
</feature>
<feature type="binding site" evidence="10">
    <location>
        <position position="86"/>
    </location>
    <ligand>
        <name>L-glutamine</name>
        <dbReference type="ChEBI" id="CHEBI:58359"/>
    </ligand>
</feature>
<dbReference type="PANTHER" id="PTHR43418:SF7">
    <property type="entry name" value="CARBAMOYL-PHOSPHATE SYNTHASE SMALL CHAIN"/>
    <property type="match status" value="1"/>
</dbReference>
<dbReference type="PANTHER" id="PTHR43418">
    <property type="entry name" value="MULTIFUNCTIONAL TRYPTOPHAN BIOSYNTHESIS PROTEIN-RELATED"/>
    <property type="match status" value="1"/>
</dbReference>
<comment type="pathway">
    <text evidence="1 10">Amino-acid biosynthesis; L-arginine biosynthesis; carbamoyl phosphate from bicarbonate: step 1/1.</text>
</comment>
<dbReference type="GO" id="GO:0006526">
    <property type="term" value="P:L-arginine biosynthetic process"/>
    <property type="evidence" value="ECO:0007669"/>
    <property type="project" value="UniProtKB-UniRule"/>
</dbReference>
<dbReference type="GO" id="GO:0004088">
    <property type="term" value="F:carbamoyl-phosphate synthase (glutamine-hydrolyzing) activity"/>
    <property type="evidence" value="ECO:0007669"/>
    <property type="project" value="UniProtKB-UniRule"/>
</dbReference>
<evidence type="ECO:0000256" key="10">
    <source>
        <dbReference type="HAMAP-Rule" id="MF_01209"/>
    </source>
</evidence>
<dbReference type="Pfam" id="PF00117">
    <property type="entry name" value="GATase"/>
    <property type="match status" value="1"/>
</dbReference>
<feature type="binding site" evidence="10">
    <location>
        <position position="271"/>
    </location>
    <ligand>
        <name>L-glutamine</name>
        <dbReference type="ChEBI" id="CHEBI:58359"/>
    </ligand>
</feature>
<keyword evidence="6 10" id="KW-0067">ATP-binding</keyword>
<protein>
    <recommendedName>
        <fullName evidence="10">Carbamoyl phosphate synthase small chain</fullName>
        <ecNumber evidence="10">6.3.5.5</ecNumber>
    </recommendedName>
    <alternativeName>
        <fullName evidence="10">Carbamoyl phosphate synthetase glutamine chain</fullName>
    </alternativeName>
</protein>
<keyword evidence="5 10" id="KW-0547">Nucleotide-binding</keyword>
<comment type="function">
    <text evidence="10">Small subunit of the glutamine-dependent carbamoyl phosphate synthetase (CPSase). CPSase catalyzes the formation of carbamoyl phosphate from the ammonia moiety of glutamine, carbonate, and phosphate donated by ATP, constituting the first step of 2 biosynthetic pathways, one leading to arginine and/or urea and the other to pyrimidine nucleotides. The small subunit (glutamine amidotransferase) binds and cleaves glutamine to supply the large subunit with the substrate ammonia.</text>
</comment>
<organism evidence="12">
    <name type="scientific">uncultured marine group II/III euryarchaeote KM3_46_H05</name>
    <dbReference type="NCBI Taxonomy" id="1456450"/>
    <lineage>
        <taxon>Archaea</taxon>
        <taxon>Methanobacteriati</taxon>
        <taxon>Methanobacteriota</taxon>
        <taxon>environmental samples</taxon>
    </lineage>
</organism>
<proteinExistence type="inferred from homology"/>
<accession>A0A075HA77</accession>
<evidence type="ECO:0000259" key="11">
    <source>
        <dbReference type="SMART" id="SM01097"/>
    </source>
</evidence>
<dbReference type="Gene3D" id="3.40.50.880">
    <property type="match status" value="1"/>
</dbReference>
<gene>
    <name evidence="12" type="primary">CPA1</name>
    <name evidence="10 12" type="synonym">carA</name>
</gene>
<feature type="active site" evidence="10">
    <location>
        <position position="405"/>
    </location>
</feature>
<evidence type="ECO:0000256" key="5">
    <source>
        <dbReference type="ARBA" id="ARBA00022741"/>
    </source>
</evidence>
<evidence type="ECO:0000256" key="1">
    <source>
        <dbReference type="ARBA" id="ARBA00005077"/>
    </source>
</evidence>
<dbReference type="PROSITE" id="PS51273">
    <property type="entry name" value="GATASE_TYPE_1"/>
    <property type="match status" value="1"/>
</dbReference>
<keyword evidence="8 10" id="KW-0665">Pyrimidine biosynthesis</keyword>
<evidence type="ECO:0000256" key="7">
    <source>
        <dbReference type="ARBA" id="ARBA00022962"/>
    </source>
</evidence>
<feature type="binding site" evidence="10">
    <location>
        <position position="269"/>
    </location>
    <ligand>
        <name>L-glutamine</name>
        <dbReference type="ChEBI" id="CHEBI:58359"/>
    </ligand>
</feature>
<feature type="active site" description="Nucleophile" evidence="10">
    <location>
        <position position="300"/>
    </location>
</feature>
<reference evidence="12" key="1">
    <citation type="journal article" date="2014" name="Genome Biol. Evol.">
        <title>Pangenome evidence for extensive interdomain horizontal transfer affecting lineage core and shell genes in uncultured planktonic thaumarchaeota and euryarchaeota.</title>
        <authorList>
            <person name="Deschamps P."/>
            <person name="Zivanovic Y."/>
            <person name="Moreira D."/>
            <person name="Rodriguez-Valera F."/>
            <person name="Lopez-Garcia P."/>
        </authorList>
    </citation>
    <scope>NUCLEOTIDE SEQUENCE</scope>
</reference>